<evidence type="ECO:0000313" key="2">
    <source>
        <dbReference type="EMBL" id="KON29210.1"/>
    </source>
</evidence>
<name>A0A0M0BLI6_9ARCH</name>
<dbReference type="EMBL" id="LFWZ01000073">
    <property type="protein sequence ID" value="KON29210.1"/>
    <property type="molecule type" value="Genomic_DNA"/>
</dbReference>
<evidence type="ECO:0000259" key="1">
    <source>
        <dbReference type="Pfam" id="PF23100"/>
    </source>
</evidence>
<feature type="domain" description="DUF2096" evidence="1">
    <location>
        <begin position="6"/>
        <end position="87"/>
    </location>
</feature>
<dbReference type="AlphaFoldDB" id="A0A0M0BLI6"/>
<protein>
    <recommendedName>
        <fullName evidence="1">DUF2096 domain-containing protein</fullName>
    </recommendedName>
</protein>
<sequence length="118" mass="13388">MKRLGMKWAVLASLYHVLSRKTKVPPDVIRDIQTSRGIIEAGFFTVRAVDNILNAIERELISLAATWEEDSFDNWLDLLGKAMRGDLKPEEVQGLPFVRPMIPLYGFLRCTIAEVKEG</sequence>
<reference evidence="2 3" key="1">
    <citation type="submission" date="2015-06" db="EMBL/GenBank/DDBJ databases">
        <title>New insights into the roles of widespread benthic archaea in carbon and nitrogen cycling.</title>
        <authorList>
            <person name="Lazar C.S."/>
            <person name="Baker B.J."/>
            <person name="Seitz K.W."/>
            <person name="Hyde A.S."/>
            <person name="Dick G.J."/>
            <person name="Hinrichs K.-U."/>
            <person name="Teske A.P."/>
        </authorList>
    </citation>
    <scope>NUCLEOTIDE SEQUENCE [LARGE SCALE GENOMIC DNA]</scope>
    <source>
        <strain evidence="2">DG-45</strain>
    </source>
</reference>
<organism evidence="2 3">
    <name type="scientific">miscellaneous Crenarchaeota group-15 archaeon DG-45</name>
    <dbReference type="NCBI Taxonomy" id="1685127"/>
    <lineage>
        <taxon>Archaea</taxon>
        <taxon>Candidatus Bathyarchaeota</taxon>
        <taxon>MCG-15</taxon>
    </lineage>
</organism>
<comment type="caution">
    <text evidence="2">The sequence shown here is derived from an EMBL/GenBank/DDBJ whole genome shotgun (WGS) entry which is preliminary data.</text>
</comment>
<dbReference type="InterPro" id="IPR056731">
    <property type="entry name" value="DUF2096_N"/>
</dbReference>
<dbReference type="Pfam" id="PF23100">
    <property type="entry name" value="DUF2096_N"/>
    <property type="match status" value="1"/>
</dbReference>
<gene>
    <name evidence="2" type="ORF">AC482_07200</name>
</gene>
<accession>A0A0M0BLI6</accession>
<evidence type="ECO:0000313" key="3">
    <source>
        <dbReference type="Proteomes" id="UP000037210"/>
    </source>
</evidence>
<dbReference type="Proteomes" id="UP000037210">
    <property type="component" value="Unassembled WGS sequence"/>
</dbReference>
<proteinExistence type="predicted"/>